<dbReference type="InterPro" id="IPR023631">
    <property type="entry name" value="Amidase_dom"/>
</dbReference>
<feature type="region of interest" description="Disordered" evidence="2">
    <location>
        <begin position="137"/>
        <end position="160"/>
    </location>
</feature>
<evidence type="ECO:0000313" key="4">
    <source>
        <dbReference type="EMBL" id="RJL20775.1"/>
    </source>
</evidence>
<comment type="caution">
    <text evidence="4">The sequence shown here is derived from an EMBL/GenBank/DDBJ whole genome shotgun (WGS) entry which is preliminary data.</text>
</comment>
<name>A0A419ABD5_9RHOB</name>
<comment type="similarity">
    <text evidence="1">Belongs to the amidase family.</text>
</comment>
<feature type="domain" description="Amidase" evidence="3">
    <location>
        <begin position="34"/>
        <end position="453"/>
    </location>
</feature>
<dbReference type="OrthoDB" id="9777859at2"/>
<dbReference type="GO" id="GO:0003824">
    <property type="term" value="F:catalytic activity"/>
    <property type="evidence" value="ECO:0007669"/>
    <property type="project" value="InterPro"/>
</dbReference>
<dbReference type="AlphaFoldDB" id="A0A419ABD5"/>
<dbReference type="Proteomes" id="UP000283587">
    <property type="component" value="Unassembled WGS sequence"/>
</dbReference>
<dbReference type="PROSITE" id="PS00571">
    <property type="entry name" value="AMIDASES"/>
    <property type="match status" value="1"/>
</dbReference>
<dbReference type="RefSeq" id="WP_119896658.1">
    <property type="nucleotide sequence ID" value="NZ_QNRC01000017.1"/>
</dbReference>
<dbReference type="Pfam" id="PF01425">
    <property type="entry name" value="Amidase"/>
    <property type="match status" value="1"/>
</dbReference>
<dbReference type="PANTHER" id="PTHR11895:SF7">
    <property type="entry name" value="GLUTAMYL-TRNA(GLN) AMIDOTRANSFERASE SUBUNIT A, MITOCHONDRIAL"/>
    <property type="match status" value="1"/>
</dbReference>
<accession>A0A419ABD5</accession>
<dbReference type="EMBL" id="QZEW01000008">
    <property type="protein sequence ID" value="RJL20775.1"/>
    <property type="molecule type" value="Genomic_DNA"/>
</dbReference>
<keyword evidence="5" id="KW-1185">Reference proteome</keyword>
<evidence type="ECO:0000313" key="5">
    <source>
        <dbReference type="Proteomes" id="UP000283587"/>
    </source>
</evidence>
<evidence type="ECO:0000256" key="2">
    <source>
        <dbReference type="SAM" id="MobiDB-lite"/>
    </source>
</evidence>
<dbReference type="InterPro" id="IPR036928">
    <property type="entry name" value="AS_sf"/>
</dbReference>
<dbReference type="InterPro" id="IPR020556">
    <property type="entry name" value="Amidase_CS"/>
</dbReference>
<sequence>MKTEQTDTADLPLIDLDATAQAEMVGTGAATPMDLLRAAITRCEALNPALNALASLDADAARQRAERLAPGGVFHGVPTLLKDLLAWPGLPIGLGSRLMAGQVAPQGSAYTEALEAAGLVVLGKTTTSEFGLLGTTEPLATGATRNPWDPTRSTGGSSGGAAAAVASGMVPVAHASDGGGSIRGPAALCGVFGFKPGRGRTRPAGIPPEAPLAGILSDHCLSRTVRDSATWLRATEAEGLPDPLPGPAALAGDPPAGLRIGWFAQDCFGALPEPEVLAGLEQTVALCRSLGHQLVPVEGPRLDRAVAGQAMFDLMAMTTAGMIDMLAPGLEDAADLLEPYTRWLADHGRGLAPSRIGEAMQVIAASGAALTACLDGLDLLLSPTIPFTAFPLGAFAPGTANKVLRAHFERSAAYTAPASLAGCPAMSVPLHLAPSGLPVGSHFTAPAGGDALLFRLAFQLERAAPWLPRLQALSRNLAWRRS</sequence>
<reference evidence="5" key="1">
    <citation type="submission" date="2018-09" db="EMBL/GenBank/DDBJ databases">
        <title>Paracoccus onubensis nov. sp. a moderate halophilic bacterium isolated from Gruta de las Maravillas (Aracena, Spain).</title>
        <authorList>
            <person name="Jurado V."/>
            <person name="Gutierrez-Patricio S."/>
            <person name="Gonzalez-Pimentel J.L."/>
            <person name="Miller A.Z."/>
            <person name="Laiz L."/>
            <person name="Saiz-Jimenez C."/>
        </authorList>
    </citation>
    <scope>NUCLEOTIDE SEQUENCE [LARGE SCALE GENOMIC DNA]</scope>
    <source>
        <strain evidence="5">DSM 26381</strain>
    </source>
</reference>
<dbReference type="PANTHER" id="PTHR11895">
    <property type="entry name" value="TRANSAMIDASE"/>
    <property type="match status" value="1"/>
</dbReference>
<protein>
    <submittedName>
        <fullName evidence="4">Amidase</fullName>
    </submittedName>
</protein>
<evidence type="ECO:0000256" key="1">
    <source>
        <dbReference type="ARBA" id="ARBA00009199"/>
    </source>
</evidence>
<dbReference type="Gene3D" id="3.90.1300.10">
    <property type="entry name" value="Amidase signature (AS) domain"/>
    <property type="match status" value="1"/>
</dbReference>
<organism evidence="4 5">
    <name type="scientific">Paracoccus siganidrum</name>
    <dbReference type="NCBI Taxonomy" id="1276757"/>
    <lineage>
        <taxon>Bacteria</taxon>
        <taxon>Pseudomonadati</taxon>
        <taxon>Pseudomonadota</taxon>
        <taxon>Alphaproteobacteria</taxon>
        <taxon>Rhodobacterales</taxon>
        <taxon>Paracoccaceae</taxon>
        <taxon>Paracoccus</taxon>
    </lineage>
</organism>
<gene>
    <name evidence="4" type="ORF">D3P05_02435</name>
</gene>
<dbReference type="InterPro" id="IPR000120">
    <property type="entry name" value="Amidase"/>
</dbReference>
<evidence type="ECO:0000259" key="3">
    <source>
        <dbReference type="Pfam" id="PF01425"/>
    </source>
</evidence>
<dbReference type="SUPFAM" id="SSF75304">
    <property type="entry name" value="Amidase signature (AS) enzymes"/>
    <property type="match status" value="1"/>
</dbReference>
<proteinExistence type="inferred from homology"/>